<dbReference type="InterPro" id="IPR027417">
    <property type="entry name" value="P-loop_NTPase"/>
</dbReference>
<dbReference type="GO" id="GO:0003676">
    <property type="term" value="F:nucleic acid binding"/>
    <property type="evidence" value="ECO:0007669"/>
    <property type="project" value="InterPro"/>
</dbReference>
<sequence length="267" mass="30194">MSAQNATTPAKKLPRRYSSIKIRESPMRSASKASLTASIGRIEPSSNPTPNPPRSFDGTHVFQRRIEWTVIRYANLLLLKEFGDDFEPRPFQIYAIAGLLELDRKRGCTNTFDAVFVAAPTGSGKSTLFEAMNLVFGKRAITIIISPLYALSEHQAAKLCMRGKMAVVVSKKTWEDGKLYEQLKDRLCEVEYIFISGSICWFTTRRSRSPSGDSRDEKTESARWRTPPRDPTHFAPSMLKLFNNVSELVVKLCSLLRVRHPTKSTKF</sequence>
<dbReference type="Pfam" id="PF00270">
    <property type="entry name" value="DEAD"/>
    <property type="match status" value="1"/>
</dbReference>
<dbReference type="InterPro" id="IPR011545">
    <property type="entry name" value="DEAD/DEAH_box_helicase_dom"/>
</dbReference>
<evidence type="ECO:0000259" key="2">
    <source>
        <dbReference type="Pfam" id="PF00270"/>
    </source>
</evidence>
<evidence type="ECO:0000313" key="3">
    <source>
        <dbReference type="EMBL" id="SCZ94490.1"/>
    </source>
</evidence>
<keyword evidence="4" id="KW-1185">Reference proteome</keyword>
<dbReference type="SUPFAM" id="SSF52540">
    <property type="entry name" value="P-loop containing nucleoside triphosphate hydrolases"/>
    <property type="match status" value="1"/>
</dbReference>
<dbReference type="Proteomes" id="UP000249723">
    <property type="component" value="Unassembled WGS sequence"/>
</dbReference>
<feature type="compositionally biased region" description="Basic and acidic residues" evidence="1">
    <location>
        <begin position="213"/>
        <end position="231"/>
    </location>
</feature>
<dbReference type="AlphaFoldDB" id="A0A2X0L4C1"/>
<organism evidence="3 4">
    <name type="scientific">Microbotryum saponariae</name>
    <dbReference type="NCBI Taxonomy" id="289078"/>
    <lineage>
        <taxon>Eukaryota</taxon>
        <taxon>Fungi</taxon>
        <taxon>Dikarya</taxon>
        <taxon>Basidiomycota</taxon>
        <taxon>Pucciniomycotina</taxon>
        <taxon>Microbotryomycetes</taxon>
        <taxon>Microbotryales</taxon>
        <taxon>Microbotryaceae</taxon>
        <taxon>Microbotryum</taxon>
    </lineage>
</organism>
<name>A0A2X0L4C1_9BASI</name>
<dbReference type="OrthoDB" id="2540303at2759"/>
<gene>
    <name evidence="3" type="ORF">BZ3500_MVSOF-1268-A1-R1_CHR12-2G03934</name>
</gene>
<accession>A0A2X0L4C1</accession>
<dbReference type="GO" id="GO:0005524">
    <property type="term" value="F:ATP binding"/>
    <property type="evidence" value="ECO:0007669"/>
    <property type="project" value="InterPro"/>
</dbReference>
<reference evidence="4" key="1">
    <citation type="submission" date="2016-10" db="EMBL/GenBank/DDBJ databases">
        <authorList>
            <person name="Jeantristanb JTB J.-T."/>
            <person name="Ricardo R."/>
        </authorList>
    </citation>
    <scope>NUCLEOTIDE SEQUENCE [LARGE SCALE GENOMIC DNA]</scope>
</reference>
<feature type="region of interest" description="Disordered" evidence="1">
    <location>
        <begin position="205"/>
        <end position="231"/>
    </location>
</feature>
<feature type="region of interest" description="Disordered" evidence="1">
    <location>
        <begin position="1"/>
        <end position="58"/>
    </location>
</feature>
<dbReference type="Gene3D" id="3.40.50.300">
    <property type="entry name" value="P-loop containing nucleotide triphosphate hydrolases"/>
    <property type="match status" value="1"/>
</dbReference>
<feature type="domain" description="DEAD/DEAH-box helicase" evidence="2">
    <location>
        <begin position="113"/>
        <end position="183"/>
    </location>
</feature>
<protein>
    <submittedName>
        <fullName evidence="3">BZ3500_MvSof-1268-A1-R1_Chr12-2g03934 protein</fullName>
    </submittedName>
</protein>
<proteinExistence type="predicted"/>
<evidence type="ECO:0000313" key="4">
    <source>
        <dbReference type="Proteomes" id="UP000249723"/>
    </source>
</evidence>
<dbReference type="EMBL" id="FMWP01000052">
    <property type="protein sequence ID" value="SCZ94490.1"/>
    <property type="molecule type" value="Genomic_DNA"/>
</dbReference>
<evidence type="ECO:0000256" key="1">
    <source>
        <dbReference type="SAM" id="MobiDB-lite"/>
    </source>
</evidence>